<accession>A0AAI9WZZ2</accession>
<dbReference type="RefSeq" id="XP_049182671.1">
    <property type="nucleotide sequence ID" value="XM_049323363.1"/>
</dbReference>
<organism evidence="2 3">
    <name type="scientific">Candida oxycetoniae</name>
    <dbReference type="NCBI Taxonomy" id="497107"/>
    <lineage>
        <taxon>Eukaryota</taxon>
        <taxon>Fungi</taxon>
        <taxon>Dikarya</taxon>
        <taxon>Ascomycota</taxon>
        <taxon>Saccharomycotina</taxon>
        <taxon>Pichiomycetes</taxon>
        <taxon>Debaryomycetaceae</taxon>
        <taxon>Candida/Lodderomyces clade</taxon>
        <taxon>Candida</taxon>
    </lineage>
</organism>
<evidence type="ECO:0000313" key="3">
    <source>
        <dbReference type="Proteomes" id="UP001202479"/>
    </source>
</evidence>
<keyword evidence="1" id="KW-1133">Transmembrane helix</keyword>
<name>A0AAI9WZZ2_9ASCO</name>
<feature type="transmembrane region" description="Helical" evidence="1">
    <location>
        <begin position="41"/>
        <end position="65"/>
    </location>
</feature>
<protein>
    <submittedName>
        <fullName evidence="2">Uncharacterized protein</fullName>
    </submittedName>
</protein>
<sequence>MGEKSFIVKAHQTYPDLVSSVLVVIGIYFIYRLVFRSMRMWLRFAIVTIKVTLVMLFFITVIYLYNGWSFVNVWSLLRLLNNGSKLFASQANEAEPLNDAEAYLRYAREKFGDGNGDSNDYENVQKYIQEGFDYLKENVDLEDLGKNLKDVLGKFQ</sequence>
<dbReference type="GeneID" id="73377835"/>
<proteinExistence type="predicted"/>
<comment type="caution">
    <text evidence="2">The sequence shown here is derived from an EMBL/GenBank/DDBJ whole genome shotgun (WGS) entry which is preliminary data.</text>
</comment>
<reference evidence="2" key="1">
    <citation type="journal article" date="2022" name="DNA Res.">
        <title>Genome analysis of five recently described species of the CUG-Ser clade uncovers Candida theae as a new hybrid lineage with pathogenic potential in the Candida parapsilosis species complex.</title>
        <authorList>
            <person name="Mixao V."/>
            <person name="Del Olmo V."/>
            <person name="Hegedusova E."/>
            <person name="Saus E."/>
            <person name="Pryszcz L."/>
            <person name="Cillingova A."/>
            <person name="Nosek J."/>
            <person name="Gabaldon T."/>
        </authorList>
    </citation>
    <scope>NUCLEOTIDE SEQUENCE</scope>
    <source>
        <strain evidence="2">CBS 10844</strain>
    </source>
</reference>
<gene>
    <name evidence="2" type="ORF">KGF56_000218</name>
</gene>
<dbReference type="InterPro" id="IPR024316">
    <property type="entry name" value="APQ12"/>
</dbReference>
<evidence type="ECO:0000256" key="1">
    <source>
        <dbReference type="SAM" id="Phobius"/>
    </source>
</evidence>
<dbReference type="Pfam" id="PF12716">
    <property type="entry name" value="Apq12"/>
    <property type="match status" value="1"/>
</dbReference>
<keyword evidence="3" id="KW-1185">Reference proteome</keyword>
<dbReference type="EMBL" id="JAHUZD010000019">
    <property type="protein sequence ID" value="KAI3406926.1"/>
    <property type="molecule type" value="Genomic_DNA"/>
</dbReference>
<evidence type="ECO:0000313" key="2">
    <source>
        <dbReference type="EMBL" id="KAI3406926.1"/>
    </source>
</evidence>
<keyword evidence="1" id="KW-0812">Transmembrane</keyword>
<dbReference type="AlphaFoldDB" id="A0AAI9WZZ2"/>
<dbReference type="Proteomes" id="UP001202479">
    <property type="component" value="Unassembled WGS sequence"/>
</dbReference>
<feature type="transmembrane region" description="Helical" evidence="1">
    <location>
        <begin position="17"/>
        <end position="34"/>
    </location>
</feature>
<keyword evidence="1" id="KW-0472">Membrane</keyword>